<dbReference type="Pfam" id="PF08173">
    <property type="entry name" value="YbgT_YccB"/>
    <property type="match status" value="1"/>
</dbReference>
<organism evidence="1 2">
    <name type="scientific">Methylomonas albis</name>
    <dbReference type="NCBI Taxonomy" id="1854563"/>
    <lineage>
        <taxon>Bacteria</taxon>
        <taxon>Pseudomonadati</taxon>
        <taxon>Pseudomonadota</taxon>
        <taxon>Gammaproteobacteria</taxon>
        <taxon>Methylococcales</taxon>
        <taxon>Methylococcaceae</taxon>
        <taxon>Methylomonas</taxon>
    </lineage>
</organism>
<name>A0ABR9CYR0_9GAMM</name>
<protein>
    <submittedName>
        <fullName evidence="1">Cytochrome bd-I oxidase subunit CydX</fullName>
    </submittedName>
</protein>
<dbReference type="EMBL" id="JACXSS010000001">
    <property type="protein sequence ID" value="MBD9355998.1"/>
    <property type="molecule type" value="Genomic_DNA"/>
</dbReference>
<evidence type="ECO:0000313" key="2">
    <source>
        <dbReference type="Proteomes" id="UP000652176"/>
    </source>
</evidence>
<dbReference type="NCBIfam" id="TIGR02106">
    <property type="entry name" value="cyd_oper_ybgT"/>
    <property type="match status" value="1"/>
</dbReference>
<dbReference type="RefSeq" id="WP_192374392.1">
    <property type="nucleotide sequence ID" value="NZ_CAJHIV010000001.1"/>
</dbReference>
<dbReference type="InterPro" id="IPR011724">
    <property type="entry name" value="Cyd_oper_YbgT"/>
</dbReference>
<accession>A0ABR9CYR0</accession>
<reference evidence="1 2" key="1">
    <citation type="submission" date="2020-09" db="EMBL/GenBank/DDBJ databases">
        <title>Methylomonas albis sp. nov. and Methylomonas fluvii sp. nov.: Two cold-adapted methanotrophs from the River Elbe and an amended description of Methylovulum psychrotolerans strain Eb1.</title>
        <authorList>
            <person name="Bussmann I.K."/>
            <person name="Klings K.-W."/>
            <person name="Warnstedt J."/>
            <person name="Hoppert M."/>
            <person name="Saborowski A."/>
            <person name="Horn F."/>
            <person name="Liebner S."/>
        </authorList>
    </citation>
    <scope>NUCLEOTIDE SEQUENCE [LARGE SCALE GENOMIC DNA]</scope>
    <source>
        <strain evidence="1 2">EbA</strain>
    </source>
</reference>
<gene>
    <name evidence="1" type="primary">cydX</name>
    <name evidence="1" type="ORF">IE877_08870</name>
</gene>
<dbReference type="InterPro" id="IPR012994">
    <property type="entry name" value="YbgT_YccB"/>
</dbReference>
<dbReference type="Proteomes" id="UP000652176">
    <property type="component" value="Unassembled WGS sequence"/>
</dbReference>
<comment type="caution">
    <text evidence="1">The sequence shown here is derived from an EMBL/GenBank/DDBJ whole genome shotgun (WGS) entry which is preliminary data.</text>
</comment>
<sequence length="51" mass="5820">MWYFAWILGVGFAASFAIINAMWLESVCDIDHHGIDQSCESLAQRSKERQS</sequence>
<keyword evidence="2" id="KW-1185">Reference proteome</keyword>
<evidence type="ECO:0000313" key="1">
    <source>
        <dbReference type="EMBL" id="MBD9355998.1"/>
    </source>
</evidence>
<proteinExistence type="predicted"/>